<evidence type="ECO:0000256" key="6">
    <source>
        <dbReference type="SAM" id="Phobius"/>
    </source>
</evidence>
<evidence type="ECO:0000256" key="1">
    <source>
        <dbReference type="ARBA" id="ARBA00004651"/>
    </source>
</evidence>
<dbReference type="NCBIfam" id="TIGR00361">
    <property type="entry name" value="ComEC_Rec2"/>
    <property type="match status" value="1"/>
</dbReference>
<dbReference type="Pfam" id="PF13567">
    <property type="entry name" value="DUF4131"/>
    <property type="match status" value="1"/>
</dbReference>
<dbReference type="CDD" id="cd07731">
    <property type="entry name" value="ComA-like_MBL-fold"/>
    <property type="match status" value="1"/>
</dbReference>
<comment type="caution">
    <text evidence="8">The sequence shown here is derived from an EMBL/GenBank/DDBJ whole genome shotgun (WGS) entry which is preliminary data.</text>
</comment>
<dbReference type="InterPro" id="IPR001279">
    <property type="entry name" value="Metallo-B-lactamas"/>
</dbReference>
<dbReference type="InterPro" id="IPR036866">
    <property type="entry name" value="RibonucZ/Hydroxyglut_hydro"/>
</dbReference>
<dbReference type="InterPro" id="IPR004797">
    <property type="entry name" value="Competence_ComEC/Rec2"/>
</dbReference>
<reference evidence="8 9" key="1">
    <citation type="submission" date="2023-06" db="EMBL/GenBank/DDBJ databases">
        <title>Thiopseudomonas sp. CY1220 draft genome sequence.</title>
        <authorList>
            <person name="Zhao G."/>
            <person name="An M."/>
        </authorList>
    </citation>
    <scope>NUCLEOTIDE SEQUENCE [LARGE SCALE GENOMIC DNA]</scope>
    <source>
        <strain evidence="8 9">CY1220</strain>
    </source>
</reference>
<dbReference type="NCBIfam" id="TIGR00360">
    <property type="entry name" value="ComEC_N-term"/>
    <property type="match status" value="1"/>
</dbReference>
<feature type="transmembrane region" description="Helical" evidence="6">
    <location>
        <begin position="389"/>
        <end position="415"/>
    </location>
</feature>
<keyword evidence="3 6" id="KW-0812">Transmembrane</keyword>
<dbReference type="EMBL" id="JAUCDY010000013">
    <property type="protein sequence ID" value="MDM7858607.1"/>
    <property type="molecule type" value="Genomic_DNA"/>
</dbReference>
<dbReference type="PANTHER" id="PTHR30619:SF1">
    <property type="entry name" value="RECOMBINATION PROTEIN 2"/>
    <property type="match status" value="1"/>
</dbReference>
<dbReference type="SUPFAM" id="SSF56281">
    <property type="entry name" value="Metallo-hydrolase/oxidoreductase"/>
    <property type="match status" value="1"/>
</dbReference>
<dbReference type="Pfam" id="PF03772">
    <property type="entry name" value="Competence"/>
    <property type="match status" value="1"/>
</dbReference>
<dbReference type="Pfam" id="PF00753">
    <property type="entry name" value="Lactamase_B"/>
    <property type="match status" value="1"/>
</dbReference>
<evidence type="ECO:0000256" key="2">
    <source>
        <dbReference type="ARBA" id="ARBA00022475"/>
    </source>
</evidence>
<gene>
    <name evidence="8" type="ORF">QEZ41_10050</name>
</gene>
<dbReference type="InterPro" id="IPR004477">
    <property type="entry name" value="ComEC_N"/>
</dbReference>
<evidence type="ECO:0000256" key="5">
    <source>
        <dbReference type="ARBA" id="ARBA00023136"/>
    </source>
</evidence>
<feature type="transmembrane region" description="Helical" evidence="6">
    <location>
        <begin position="422"/>
        <end position="445"/>
    </location>
</feature>
<feature type="transmembrane region" description="Helical" evidence="6">
    <location>
        <begin position="333"/>
        <end position="352"/>
    </location>
</feature>
<dbReference type="InterPro" id="IPR025405">
    <property type="entry name" value="DUF4131"/>
</dbReference>
<feature type="domain" description="Metallo-beta-lactamase" evidence="7">
    <location>
        <begin position="509"/>
        <end position="691"/>
    </location>
</feature>
<dbReference type="Gene3D" id="3.60.15.10">
    <property type="entry name" value="Ribonuclease Z/Hydroxyacylglutathione hydrolase-like"/>
    <property type="match status" value="1"/>
</dbReference>
<evidence type="ECO:0000256" key="4">
    <source>
        <dbReference type="ARBA" id="ARBA00022989"/>
    </source>
</evidence>
<feature type="transmembrane region" description="Helical" evidence="6">
    <location>
        <begin position="26"/>
        <end position="56"/>
    </location>
</feature>
<feature type="transmembrane region" description="Helical" evidence="6">
    <location>
        <begin position="263"/>
        <end position="288"/>
    </location>
</feature>
<feature type="transmembrane region" description="Helical" evidence="6">
    <location>
        <begin position="227"/>
        <end position="251"/>
    </location>
</feature>
<feature type="transmembrane region" description="Helical" evidence="6">
    <location>
        <begin position="451"/>
        <end position="469"/>
    </location>
</feature>
<feature type="transmembrane region" description="Helical" evidence="6">
    <location>
        <begin position="364"/>
        <end position="383"/>
    </location>
</feature>
<comment type="subcellular location">
    <subcellularLocation>
        <location evidence="1">Cell membrane</location>
        <topology evidence="1">Multi-pass membrane protein</topology>
    </subcellularLocation>
</comment>
<dbReference type="InterPro" id="IPR052159">
    <property type="entry name" value="Competence_DNA_uptake"/>
</dbReference>
<feature type="transmembrane region" description="Helical" evidence="6">
    <location>
        <begin position="476"/>
        <end position="491"/>
    </location>
</feature>
<protein>
    <submittedName>
        <fullName evidence="8">DNA internalization-related competence protein ComEC/Rec2</fullName>
    </submittedName>
</protein>
<sequence>MRIYFLAFCAGVIALRFIPALPAPHWLLLLLLCALLLLRKLGWLAVFLLAFCWASWQATLLLNNRLVDEWDGQTVWLEGQVAGLPQWSQSATGQPVVRFELLDAQSRRTELPSRIRVSWYNPPLIKAGERWRLAVTLKQPHGLLNPHTFDYQQWLTSRAIGATGSVKTGERVRAGRGLAAWREALRDRLLLALPDTPARAGVIALVLGDGSGLSRAQWQVLQSSGTVHLFVISGQHISLVAGLAYALIAWLQRLALWPMRVPWLPVACGLALLSALLYGALAGFAVPVQRALIMVAVVLFWRLRYQQLASWTPWMLALSLILFYDPLVVLQPGLWLSFAAVAVLLLVFAWRLGRWPWWQVLTRAQWAAALGLMPFLLALGLPVSALGVIANIVAVPFVSVWALPLSLLGAGLLFWPAAAQFVLWLAAQSLTLMWHVLELGVSWQAAWNAPYLPWWVLLLAALAVFLLLLPSALRPAWLVLGLFIPLLWPPLTHEVRPNRAQIWLLDVGQGQAIVVRTATHTLLYDAGPKMGGMDAGEQIVWPFLRGERIKQLDKLVLSHADADHAGGAEAVLQRLPVLQRISGEPERHQHWQAQPCSEQSWQWDGVRFWQWQWSQATEGNEASCVLLVQAQDERFLVTGDLGVNGERALLDAQPDLQVDWLVAGHHGSRTSTSAEFLQHLQPSAVLISRGRYNGYGHPHAVVMQRLQQAQVKIYDTASDKAMRIDLGAHQKIWRMAQQRAFWRDGVQE</sequence>
<keyword evidence="2" id="KW-1003">Cell membrane</keyword>
<keyword evidence="4 6" id="KW-1133">Transmembrane helix</keyword>
<dbReference type="SMART" id="SM00849">
    <property type="entry name" value="Lactamase_B"/>
    <property type="match status" value="1"/>
</dbReference>
<evidence type="ECO:0000259" key="7">
    <source>
        <dbReference type="SMART" id="SM00849"/>
    </source>
</evidence>
<dbReference type="InterPro" id="IPR035681">
    <property type="entry name" value="ComA-like_MBL"/>
</dbReference>
<accession>A0ABT7SQZ5</accession>
<organism evidence="8 9">
    <name type="scientific">Thiopseudomonas acetoxidans</name>
    <dbReference type="NCBI Taxonomy" id="3041622"/>
    <lineage>
        <taxon>Bacteria</taxon>
        <taxon>Pseudomonadati</taxon>
        <taxon>Pseudomonadota</taxon>
        <taxon>Gammaproteobacteria</taxon>
        <taxon>Pseudomonadales</taxon>
        <taxon>Pseudomonadaceae</taxon>
        <taxon>Thiopseudomonas</taxon>
    </lineage>
</organism>
<dbReference type="Proteomes" id="UP001241056">
    <property type="component" value="Unassembled WGS sequence"/>
</dbReference>
<evidence type="ECO:0000256" key="3">
    <source>
        <dbReference type="ARBA" id="ARBA00022692"/>
    </source>
</evidence>
<name>A0ABT7SQZ5_9GAMM</name>
<feature type="transmembrane region" description="Helical" evidence="6">
    <location>
        <begin position="308"/>
        <end position="327"/>
    </location>
</feature>
<evidence type="ECO:0000313" key="9">
    <source>
        <dbReference type="Proteomes" id="UP001241056"/>
    </source>
</evidence>
<keyword evidence="5 6" id="KW-0472">Membrane</keyword>
<dbReference type="PANTHER" id="PTHR30619">
    <property type="entry name" value="DNA INTERNALIZATION/COMPETENCE PROTEIN COMEC/REC2"/>
    <property type="match status" value="1"/>
</dbReference>
<proteinExistence type="predicted"/>
<evidence type="ECO:0000313" key="8">
    <source>
        <dbReference type="EMBL" id="MDM7858607.1"/>
    </source>
</evidence>
<keyword evidence="9" id="KW-1185">Reference proteome</keyword>
<dbReference type="RefSeq" id="WP_289411371.1">
    <property type="nucleotide sequence ID" value="NZ_JAUCDY010000013.1"/>
</dbReference>